<feature type="region of interest" description="Disordered" evidence="5">
    <location>
        <begin position="45"/>
        <end position="69"/>
    </location>
</feature>
<accession>A0A445A2H9</accession>
<feature type="repeat" description="PPR" evidence="4">
    <location>
        <begin position="657"/>
        <end position="691"/>
    </location>
</feature>
<feature type="repeat" description="PPR" evidence="4">
    <location>
        <begin position="152"/>
        <end position="186"/>
    </location>
</feature>
<evidence type="ECO:0000259" key="6">
    <source>
        <dbReference type="Pfam" id="PF14432"/>
    </source>
</evidence>
<gene>
    <name evidence="7" type="ORF">Ahy_B03g065739</name>
</gene>
<dbReference type="Gene3D" id="1.25.40.10">
    <property type="entry name" value="Tetratricopeptide repeat domain"/>
    <property type="match status" value="7"/>
</dbReference>
<evidence type="ECO:0000313" key="7">
    <source>
        <dbReference type="EMBL" id="RYR20565.1"/>
    </source>
</evidence>
<dbReference type="GO" id="GO:0008270">
    <property type="term" value="F:zinc ion binding"/>
    <property type="evidence" value="ECO:0007669"/>
    <property type="project" value="InterPro"/>
</dbReference>
<evidence type="ECO:0000256" key="1">
    <source>
        <dbReference type="ARBA" id="ARBA00006643"/>
    </source>
</evidence>
<name>A0A445A2H9_ARAHY</name>
<evidence type="ECO:0000256" key="4">
    <source>
        <dbReference type="PROSITE-ProRule" id="PRU00708"/>
    </source>
</evidence>
<dbReference type="NCBIfam" id="TIGR00756">
    <property type="entry name" value="PPR"/>
    <property type="match status" value="5"/>
</dbReference>
<evidence type="ECO:0000313" key="8">
    <source>
        <dbReference type="Proteomes" id="UP000289738"/>
    </source>
</evidence>
<keyword evidence="2" id="KW-0677">Repeat</keyword>
<feature type="repeat" description="PPR" evidence="4">
    <location>
        <begin position="455"/>
        <end position="489"/>
    </location>
</feature>
<proteinExistence type="inferred from homology"/>
<dbReference type="InterPro" id="IPR046960">
    <property type="entry name" value="PPR_At4g14850-like_plant"/>
</dbReference>
<dbReference type="GO" id="GO:0003729">
    <property type="term" value="F:mRNA binding"/>
    <property type="evidence" value="ECO:0007669"/>
    <property type="project" value="UniProtKB-ARBA"/>
</dbReference>
<feature type="region of interest" description="Disordered" evidence="5">
    <location>
        <begin position="1167"/>
        <end position="1207"/>
    </location>
</feature>
<dbReference type="FunFam" id="1.25.40.10:FF:000090">
    <property type="entry name" value="Pentatricopeptide repeat-containing protein, chloroplastic"/>
    <property type="match status" value="1"/>
</dbReference>
<dbReference type="FunFam" id="1.25.40.10:FF:000073">
    <property type="entry name" value="Pentatricopeptide repeat-containing protein chloroplastic"/>
    <property type="match status" value="3"/>
</dbReference>
<dbReference type="InterPro" id="IPR032867">
    <property type="entry name" value="DYW_dom"/>
</dbReference>
<dbReference type="Pfam" id="PF13041">
    <property type="entry name" value="PPR_2"/>
    <property type="match status" value="6"/>
</dbReference>
<protein>
    <recommendedName>
        <fullName evidence="6">DYW domain-containing protein</fullName>
    </recommendedName>
</protein>
<dbReference type="Pfam" id="PF20431">
    <property type="entry name" value="E_motif"/>
    <property type="match status" value="1"/>
</dbReference>
<dbReference type="Proteomes" id="UP000289738">
    <property type="component" value="Chromosome B03"/>
</dbReference>
<dbReference type="Pfam" id="PF01535">
    <property type="entry name" value="PPR"/>
    <property type="match status" value="6"/>
</dbReference>
<feature type="compositionally biased region" description="Polar residues" evidence="5">
    <location>
        <begin position="1174"/>
        <end position="1187"/>
    </location>
</feature>
<reference evidence="7 8" key="1">
    <citation type="submission" date="2019-01" db="EMBL/GenBank/DDBJ databases">
        <title>Sequencing of cultivated peanut Arachis hypogaea provides insights into genome evolution and oil improvement.</title>
        <authorList>
            <person name="Chen X."/>
        </authorList>
    </citation>
    <scope>NUCLEOTIDE SEQUENCE [LARGE SCALE GENOMIC DNA]</scope>
    <source>
        <strain evidence="8">cv. Fuhuasheng</strain>
        <tissue evidence="7">Leaves</tissue>
    </source>
</reference>
<dbReference type="PANTHER" id="PTHR47926:SF382">
    <property type="entry name" value="PENTACOTRIPEPTIDE-REPEAT REGION OF PRORP DOMAIN-CONTAINING PROTEIN"/>
    <property type="match status" value="1"/>
</dbReference>
<evidence type="ECO:0000256" key="2">
    <source>
        <dbReference type="ARBA" id="ARBA00022737"/>
    </source>
</evidence>
<feature type="repeat" description="PPR" evidence="4">
    <location>
        <begin position="556"/>
        <end position="590"/>
    </location>
</feature>
<comment type="similarity">
    <text evidence="3">Belongs to the PPR family. PCMP-E subfamily.</text>
</comment>
<comment type="similarity">
    <text evidence="1">Belongs to the PPR family. PCMP-H subfamily.</text>
</comment>
<feature type="repeat" description="PPR" evidence="4">
    <location>
        <begin position="354"/>
        <end position="388"/>
    </location>
</feature>
<keyword evidence="8" id="KW-1185">Reference proteome</keyword>
<comment type="caution">
    <text evidence="7">The sequence shown here is derived from an EMBL/GenBank/DDBJ whole genome shotgun (WGS) entry which is preliminary data.</text>
</comment>
<dbReference type="GO" id="GO:0009451">
    <property type="term" value="P:RNA modification"/>
    <property type="evidence" value="ECO:0007669"/>
    <property type="project" value="InterPro"/>
</dbReference>
<sequence length="1354" mass="150343">MEYATVSYGLCNLHSFQFLSLPILQVQIFSHKPPRNPFNIFSTVSSAQQRSGTTPKRDPSGINHRSVPQTEKNIEMKPSNVGSKQRLKRYSSLLGNCALRGALNEGKAIHGHQIKTGVDPDSHFWVSLINLYAKCDYSSYACQALDEMPEQDVVSWTALIQGFVAQGNGRQGVDLFCEMRKKGISPNEFTVATCLKACSMCRDVSFGKQVHAEVIKEGLLSDVFIASALVNLYAKCGEIDLADKVFFCMPEQNEVLWNVLINGHAQVGDGKGAFRLFCEMINSEVEFSEFTLSSVLKGCTNSGQLRDGQLVHCLAIKSGFEIDKFMCSSLVDIYSKCDMVDDALRLFYMITDHDVVSWSAMIACLEKQGHSSEAIKLFYLMRHTGIEPNQFTFSSVVSAAAELGDLLYGESIHACIFKFGFESDVSVSNALIGMYIKNGCVDDGYRVFEAMTGPDLVSWNTLLSGFHDYGYAESGSNVFCQMLVEGFRPNMYTFISILRSCSDLLDIKFGKQVHAQILKNSLDGNEYVGKALLDMYLKFRYMEESYIVFSKLINRDVFTWTVMITGFAQTEQEEKAIKFLNSMQQEGVRPNEFTIAGCLGGCSRITATESGRQLHSMALKSGLLPDMFVSGALVDMYAKCGCIEDAEAVFKGLVWRDKVLWNTMVCGFSLHGQGDKALQTFQKMKDEGNLPDDVTFLGVLSACSHMGLVEEGKQHFNSMSNVYGVTPRDEHYAGMVDILSRAGRFVEVESFVEEMKLTSNALVWENVLGACAKHGNVKFGERAAKRLFELKCETDSTYILLSNIFASKGRWTEAKRIRALMSSHGVKKEPGCSWVEINNKIHVFVSDGGHPHIREIHLKLEELGEKLRLIGYVPQMEHVLHDVPDTEKEEHLNHHSEKLALAFALMSNSHKQTIRIFKNLRICRNCHNFMKHVSRITTQEIVIRDTNRFHSFKDGSCSCQDYWDGTSVENGWNAPPYRMHLAVSSKPKPWNPSFSTAAARIAAVRRAQAPASSSGCPHFILIQQSHLLPRAQRQFLIFVCCVGLLPPSVALGLHHLRLVVVLEFSNPPIAASSLSSACWSLPFICSAAAASSNRPPSSSRACCLASVSIALLPLCSDCSRILEDSISQEALGDNNASIENNLLVLLISAMPTFSAIALDRLLEPGGSRPVDRSAPSSMPLPNSQNGRNANAPSPFPPSPIINHKRRTPRLLKSTSEASILAERNVLHDCEKPFGKSSDMVIVPTMNSQRGLEIEDFFDPNESMSFAKLSMKYSSLGEFFDAWEELSSEGGAQTSTIDFEAELCELRLSLLMEIEKRKQTEVSLNSMKSQYERIRQGLYSAGIVFACKSYCCCSG</sequence>
<feature type="domain" description="DYW" evidence="6">
    <location>
        <begin position="871"/>
        <end position="963"/>
    </location>
</feature>
<dbReference type="PANTHER" id="PTHR47926">
    <property type="entry name" value="PENTATRICOPEPTIDE REPEAT-CONTAINING PROTEIN"/>
    <property type="match status" value="1"/>
</dbReference>
<dbReference type="FunFam" id="1.25.40.10:FF:000196">
    <property type="entry name" value="Pentatricopeptide repeat-containing protein At4g14850"/>
    <property type="match status" value="1"/>
</dbReference>
<dbReference type="FunFam" id="1.25.40.10:FF:000343">
    <property type="entry name" value="Pentatricopeptide repeat-containing protein At3g58590"/>
    <property type="match status" value="1"/>
</dbReference>
<evidence type="ECO:0000256" key="5">
    <source>
        <dbReference type="SAM" id="MobiDB-lite"/>
    </source>
</evidence>
<dbReference type="PROSITE" id="PS51375">
    <property type="entry name" value="PPR"/>
    <property type="match status" value="6"/>
</dbReference>
<feature type="compositionally biased region" description="Polar residues" evidence="5">
    <location>
        <begin position="45"/>
        <end position="54"/>
    </location>
</feature>
<dbReference type="InterPro" id="IPR002885">
    <property type="entry name" value="PPR_rpt"/>
</dbReference>
<dbReference type="InterPro" id="IPR011990">
    <property type="entry name" value="TPR-like_helical_dom_sf"/>
</dbReference>
<dbReference type="Pfam" id="PF14432">
    <property type="entry name" value="DYW_deaminase"/>
    <property type="match status" value="1"/>
</dbReference>
<organism evidence="7 8">
    <name type="scientific">Arachis hypogaea</name>
    <name type="common">Peanut</name>
    <dbReference type="NCBI Taxonomy" id="3818"/>
    <lineage>
        <taxon>Eukaryota</taxon>
        <taxon>Viridiplantae</taxon>
        <taxon>Streptophyta</taxon>
        <taxon>Embryophyta</taxon>
        <taxon>Tracheophyta</taxon>
        <taxon>Spermatophyta</taxon>
        <taxon>Magnoliopsida</taxon>
        <taxon>eudicotyledons</taxon>
        <taxon>Gunneridae</taxon>
        <taxon>Pentapetalae</taxon>
        <taxon>rosids</taxon>
        <taxon>fabids</taxon>
        <taxon>Fabales</taxon>
        <taxon>Fabaceae</taxon>
        <taxon>Papilionoideae</taxon>
        <taxon>50 kb inversion clade</taxon>
        <taxon>dalbergioids sensu lato</taxon>
        <taxon>Dalbergieae</taxon>
        <taxon>Pterocarpus clade</taxon>
        <taxon>Arachis</taxon>
    </lineage>
</organism>
<dbReference type="InterPro" id="IPR046848">
    <property type="entry name" value="E_motif"/>
</dbReference>
<dbReference type="EMBL" id="SDMP01000013">
    <property type="protein sequence ID" value="RYR20565.1"/>
    <property type="molecule type" value="Genomic_DNA"/>
</dbReference>
<evidence type="ECO:0000256" key="3">
    <source>
        <dbReference type="ARBA" id="ARBA00061659"/>
    </source>
</evidence>
<feature type="repeat" description="PPR" evidence="4">
    <location>
        <begin position="253"/>
        <end position="287"/>
    </location>
</feature>